<evidence type="ECO:0000313" key="1">
    <source>
        <dbReference type="EMBL" id="KAJ1672765.1"/>
    </source>
</evidence>
<protein>
    <submittedName>
        <fullName evidence="1">Protein phosphatase methylesterase 1</fullName>
        <ecNumber evidence="1">3.1.1.89</ecNumber>
    </submittedName>
</protein>
<evidence type="ECO:0000313" key="2">
    <source>
        <dbReference type="Proteomes" id="UP001145114"/>
    </source>
</evidence>
<sequence>MSFKFLQTRAAKLLVLAGTDRLDKELTIGQMQGKFQLSILADSGHTIQEDQPEQVARVLFQFWQRNQPLVLPKRTVPSPRQASGTS</sequence>
<dbReference type="Proteomes" id="UP001145114">
    <property type="component" value="Unassembled WGS sequence"/>
</dbReference>
<dbReference type="EC" id="3.1.1.89" evidence="1"/>
<gene>
    <name evidence="1" type="primary">PPE1_3</name>
    <name evidence="1" type="ORF">EV182_006546</name>
</gene>
<dbReference type="EMBL" id="JAMZIH010007875">
    <property type="protein sequence ID" value="KAJ1672765.1"/>
    <property type="molecule type" value="Genomic_DNA"/>
</dbReference>
<name>A0ACC1H9X7_9FUNG</name>
<reference evidence="1" key="1">
    <citation type="submission" date="2022-06" db="EMBL/GenBank/DDBJ databases">
        <title>Phylogenomic reconstructions and comparative analyses of Kickxellomycotina fungi.</title>
        <authorList>
            <person name="Reynolds N.K."/>
            <person name="Stajich J.E."/>
            <person name="Barry K."/>
            <person name="Grigoriev I.V."/>
            <person name="Crous P."/>
            <person name="Smith M.E."/>
        </authorList>
    </citation>
    <scope>NUCLEOTIDE SEQUENCE</scope>
    <source>
        <strain evidence="1">RSA 2271</strain>
    </source>
</reference>
<accession>A0ACC1H9X7</accession>
<keyword evidence="1" id="KW-0378">Hydrolase</keyword>
<keyword evidence="2" id="KW-1185">Reference proteome</keyword>
<organism evidence="1 2">
    <name type="scientific">Spiromyces aspiralis</name>
    <dbReference type="NCBI Taxonomy" id="68401"/>
    <lineage>
        <taxon>Eukaryota</taxon>
        <taxon>Fungi</taxon>
        <taxon>Fungi incertae sedis</taxon>
        <taxon>Zoopagomycota</taxon>
        <taxon>Kickxellomycotina</taxon>
        <taxon>Kickxellomycetes</taxon>
        <taxon>Kickxellales</taxon>
        <taxon>Kickxellaceae</taxon>
        <taxon>Spiromyces</taxon>
    </lineage>
</organism>
<comment type="caution">
    <text evidence="1">The sequence shown here is derived from an EMBL/GenBank/DDBJ whole genome shotgun (WGS) entry which is preliminary data.</text>
</comment>
<proteinExistence type="predicted"/>